<sequence length="154" mass="17679">MIKITLNDTQAKQQLKEIAVSLKRPEKMYGVIGETLKKIHTQRFKDEKSPDGQKWQALSPKTLERKRKKGKSTKILRQDGYLVKKLAYNYNERGVEFGSGEKYARLHHFGGKAGRGHKITIPARPWLGLNQNNEDLILSKAKTLLSRQIAQILR</sequence>
<keyword evidence="2" id="KW-1185">Reference proteome</keyword>
<dbReference type="NCBIfam" id="TIGR01635">
    <property type="entry name" value="tail_comp_S"/>
    <property type="match status" value="1"/>
</dbReference>
<protein>
    <submittedName>
        <fullName evidence="1">Phage virion morphogenesis protein</fullName>
    </submittedName>
</protein>
<evidence type="ECO:0000313" key="2">
    <source>
        <dbReference type="Proteomes" id="UP001224812"/>
    </source>
</evidence>
<dbReference type="Pfam" id="PF05069">
    <property type="entry name" value="Phage_tail_S"/>
    <property type="match status" value="1"/>
</dbReference>
<reference evidence="1 2" key="1">
    <citation type="journal article" date="2023" name="Front. Microbiol.">
        <title>Phylogeography and host specificity of Pasteurellaceae pathogenic to sea-farmed fish in the north-east Atlantic.</title>
        <authorList>
            <person name="Gulla S."/>
            <person name="Colquhoun D.J."/>
            <person name="Olsen A.B."/>
            <person name="Spilsberg B."/>
            <person name="Lagesen K."/>
            <person name="Aakesson C.P."/>
            <person name="Strom S."/>
            <person name="Manji F."/>
            <person name="Birkbeck T.H."/>
            <person name="Nilsen H.K."/>
        </authorList>
    </citation>
    <scope>NUCLEOTIDE SEQUENCE [LARGE SCALE GENOMIC DNA]</scope>
    <source>
        <strain evidence="1 2">VIO11850</strain>
    </source>
</reference>
<comment type="caution">
    <text evidence="1">The sequence shown here is derived from an EMBL/GenBank/DDBJ whole genome shotgun (WGS) entry which is preliminary data.</text>
</comment>
<evidence type="ECO:0000313" key="1">
    <source>
        <dbReference type="EMBL" id="MDP8086222.1"/>
    </source>
</evidence>
<name>A0ABT9JNA1_9PAST</name>
<proteinExistence type="predicted"/>
<gene>
    <name evidence="1" type="ORF">QJT92_09860</name>
</gene>
<dbReference type="RefSeq" id="WP_306383990.1">
    <property type="nucleotide sequence ID" value="NZ_JASAVR010000025.1"/>
</dbReference>
<dbReference type="EMBL" id="JASAVS010000026">
    <property type="protein sequence ID" value="MDP8086222.1"/>
    <property type="molecule type" value="Genomic_DNA"/>
</dbReference>
<organism evidence="1 2">
    <name type="scientific">Phocoenobacter skyensis</name>
    <dbReference type="NCBI Taxonomy" id="97481"/>
    <lineage>
        <taxon>Bacteria</taxon>
        <taxon>Pseudomonadati</taxon>
        <taxon>Pseudomonadota</taxon>
        <taxon>Gammaproteobacteria</taxon>
        <taxon>Pasteurellales</taxon>
        <taxon>Pasteurellaceae</taxon>
        <taxon>Phocoenobacter</taxon>
    </lineage>
</organism>
<dbReference type="Proteomes" id="UP001224812">
    <property type="component" value="Unassembled WGS sequence"/>
</dbReference>
<dbReference type="InterPro" id="IPR006522">
    <property type="entry name" value="Phage_virion_morphogenesis"/>
</dbReference>
<accession>A0ABT9JNA1</accession>